<dbReference type="OrthoDB" id="9805821at2"/>
<dbReference type="RefSeq" id="WP_073167123.1">
    <property type="nucleotide sequence ID" value="NZ_FQZE01000007.1"/>
</dbReference>
<feature type="domain" description="Beta-lactamase-related" evidence="2">
    <location>
        <begin position="44"/>
        <end position="380"/>
    </location>
</feature>
<evidence type="ECO:0000259" key="2">
    <source>
        <dbReference type="Pfam" id="PF00144"/>
    </source>
</evidence>
<proteinExistence type="predicted"/>
<keyword evidence="1" id="KW-0732">Signal</keyword>
<protein>
    <submittedName>
        <fullName evidence="3">CubicO group peptidase, beta-lactamase class C family</fullName>
    </submittedName>
</protein>
<dbReference type="PANTHER" id="PTHR43283">
    <property type="entry name" value="BETA-LACTAMASE-RELATED"/>
    <property type="match status" value="1"/>
</dbReference>
<evidence type="ECO:0000313" key="4">
    <source>
        <dbReference type="Proteomes" id="UP000184050"/>
    </source>
</evidence>
<feature type="chain" id="PRO_5009917106" evidence="1">
    <location>
        <begin position="28"/>
        <end position="399"/>
    </location>
</feature>
<keyword evidence="4" id="KW-1185">Reference proteome</keyword>
<sequence length="399" mass="44006">MKNFFSTFIVLMSAVLIQFSCSTNVNSEVNGLSVDTLELAGEKMQEYIDSGKLAGISALIYKDGETVYRENFGFADLEAQKPMEDNTIFRIFSMTKPITAVALMTLYDEGKFKLDDKVSTYIPEFAATKVYNSETKTLEPQQEEMTIRHLLTHTSGIPYGWDQNAYVDSLYRVSGAGGWEGTIGEKVKIMASLPLKHQPGTTWEYGLSIDVAGYLVEVLSGMPFDEYLKTQIFEPLGMDDTGFYAPKEKHDRLSALHAVQSGNLKNAEGGMSMAFMQPVTLFSGGGGLVSTMDDYLQFSKMLLNGGELNGKRIIEESTAQLILSDQLPDGVRYEGDKGYGLGGSYDPETGEYGWAGAASTKFWINPENDMIVITGAQLMPADYTYANEFKSIVDRAVTD</sequence>
<dbReference type="STRING" id="1168035.SAMN05444280_1074"/>
<gene>
    <name evidence="3" type="ORF">SAMN05444280_1074</name>
</gene>
<feature type="signal peptide" evidence="1">
    <location>
        <begin position="1"/>
        <end position="27"/>
    </location>
</feature>
<dbReference type="InterPro" id="IPR001466">
    <property type="entry name" value="Beta-lactam-related"/>
</dbReference>
<dbReference type="PANTHER" id="PTHR43283:SF3">
    <property type="entry name" value="BETA-LACTAMASE FAMILY PROTEIN (AFU_ORTHOLOGUE AFUA_5G07500)"/>
    <property type="match status" value="1"/>
</dbReference>
<evidence type="ECO:0000256" key="1">
    <source>
        <dbReference type="SAM" id="SignalP"/>
    </source>
</evidence>
<name>A0A1M6EHZ5_9BACT</name>
<accession>A0A1M6EHZ5</accession>
<dbReference type="Pfam" id="PF00144">
    <property type="entry name" value="Beta-lactamase"/>
    <property type="match status" value="1"/>
</dbReference>
<dbReference type="AlphaFoldDB" id="A0A1M6EHZ5"/>
<reference evidence="3 4" key="1">
    <citation type="submission" date="2016-11" db="EMBL/GenBank/DDBJ databases">
        <authorList>
            <person name="Jaros S."/>
            <person name="Januszkiewicz K."/>
            <person name="Wedrychowicz H."/>
        </authorList>
    </citation>
    <scope>NUCLEOTIDE SEQUENCE [LARGE SCALE GENOMIC DNA]</scope>
    <source>
        <strain evidence="3 4">DSM 27063</strain>
    </source>
</reference>
<dbReference type="EMBL" id="FQZE01000007">
    <property type="protein sequence ID" value="SHI85094.1"/>
    <property type="molecule type" value="Genomic_DNA"/>
</dbReference>
<dbReference type="SUPFAM" id="SSF56601">
    <property type="entry name" value="beta-lactamase/transpeptidase-like"/>
    <property type="match status" value="1"/>
</dbReference>
<dbReference type="Proteomes" id="UP000184050">
    <property type="component" value="Unassembled WGS sequence"/>
</dbReference>
<evidence type="ECO:0000313" key="3">
    <source>
        <dbReference type="EMBL" id="SHI85094.1"/>
    </source>
</evidence>
<dbReference type="InterPro" id="IPR050789">
    <property type="entry name" value="Diverse_Enzym_Activities"/>
</dbReference>
<dbReference type="Gene3D" id="3.40.710.10">
    <property type="entry name" value="DD-peptidase/beta-lactamase superfamily"/>
    <property type="match status" value="1"/>
</dbReference>
<organism evidence="3 4">
    <name type="scientific">Tangfeifania diversioriginum</name>
    <dbReference type="NCBI Taxonomy" id="1168035"/>
    <lineage>
        <taxon>Bacteria</taxon>
        <taxon>Pseudomonadati</taxon>
        <taxon>Bacteroidota</taxon>
        <taxon>Bacteroidia</taxon>
        <taxon>Marinilabiliales</taxon>
        <taxon>Prolixibacteraceae</taxon>
        <taxon>Tangfeifania</taxon>
    </lineage>
</organism>
<dbReference type="InterPro" id="IPR012338">
    <property type="entry name" value="Beta-lactam/transpept-like"/>
</dbReference>